<proteinExistence type="predicted"/>
<evidence type="ECO:0008006" key="3">
    <source>
        <dbReference type="Google" id="ProtNLM"/>
    </source>
</evidence>
<reference evidence="1 2" key="1">
    <citation type="submission" date="2020-04" db="EMBL/GenBank/DDBJ databases">
        <title>Description of novel Gluconacetobacter.</title>
        <authorList>
            <person name="Sombolestani A."/>
        </authorList>
    </citation>
    <scope>NUCLEOTIDE SEQUENCE [LARGE SCALE GENOMIC DNA]</scope>
    <source>
        <strain evidence="1 2">LMG 1382</strain>
    </source>
</reference>
<dbReference type="AlphaFoldDB" id="A0A7W4P8X9"/>
<dbReference type="RefSeq" id="WP_141289138.1">
    <property type="nucleotide sequence ID" value="NZ_BJMI01000035.1"/>
</dbReference>
<name>A0A7W4P8X9_GLULI</name>
<dbReference type="EMBL" id="JABEQI010000001">
    <property type="protein sequence ID" value="MBB2185412.1"/>
    <property type="molecule type" value="Genomic_DNA"/>
</dbReference>
<gene>
    <name evidence="1" type="ORF">HLH32_03235</name>
</gene>
<evidence type="ECO:0000313" key="2">
    <source>
        <dbReference type="Proteomes" id="UP000562982"/>
    </source>
</evidence>
<dbReference type="OrthoDB" id="9803878at2"/>
<evidence type="ECO:0000313" key="1">
    <source>
        <dbReference type="EMBL" id="MBB2185412.1"/>
    </source>
</evidence>
<sequence length="68" mass="7658">MTKELESGYDEAESVLRRWIRELTATPTVAFPGNGQIQTDLAGQLALRGTGHSKKRPHMHWIRNAKIS</sequence>
<dbReference type="Proteomes" id="UP000562982">
    <property type="component" value="Unassembled WGS sequence"/>
</dbReference>
<comment type="caution">
    <text evidence="1">The sequence shown here is derived from an EMBL/GenBank/DDBJ whole genome shotgun (WGS) entry which is preliminary data.</text>
</comment>
<protein>
    <recommendedName>
        <fullName evidence="3">Transposase</fullName>
    </recommendedName>
</protein>
<organism evidence="1 2">
    <name type="scientific">Gluconacetobacter liquefaciens</name>
    <name type="common">Acetobacter liquefaciens</name>
    <dbReference type="NCBI Taxonomy" id="89584"/>
    <lineage>
        <taxon>Bacteria</taxon>
        <taxon>Pseudomonadati</taxon>
        <taxon>Pseudomonadota</taxon>
        <taxon>Alphaproteobacteria</taxon>
        <taxon>Acetobacterales</taxon>
        <taxon>Acetobacteraceae</taxon>
        <taxon>Gluconacetobacter</taxon>
    </lineage>
</organism>
<accession>A0A7W4P8X9</accession>